<dbReference type="Proteomes" id="UP000233769">
    <property type="component" value="Chromosome tk0001"/>
</dbReference>
<protein>
    <recommendedName>
        <fullName evidence="3">Gamma-butyrobetaine hydroxylase-like N-terminal domain-containing protein</fullName>
    </recommendedName>
</protein>
<keyword evidence="1" id="KW-0479">Metal-binding</keyword>
<evidence type="ECO:0000256" key="2">
    <source>
        <dbReference type="ARBA" id="ARBA00023004"/>
    </source>
</evidence>
<dbReference type="Gene3D" id="3.30.2020.30">
    <property type="match status" value="1"/>
</dbReference>
<evidence type="ECO:0000256" key="1">
    <source>
        <dbReference type="ARBA" id="ARBA00022723"/>
    </source>
</evidence>
<evidence type="ECO:0000313" key="4">
    <source>
        <dbReference type="EMBL" id="SOR28965.1"/>
    </source>
</evidence>
<feature type="domain" description="Gamma-butyrobetaine hydroxylase-like N-terminal" evidence="3">
    <location>
        <begin position="8"/>
        <end position="91"/>
    </location>
</feature>
<dbReference type="AlphaFoldDB" id="A0A2N9ANP9"/>
<dbReference type="PANTHER" id="PTHR35303:SF5">
    <property type="entry name" value="OS02G0197800 PROTEIN"/>
    <property type="match status" value="1"/>
</dbReference>
<accession>A0A2N9ANP9</accession>
<dbReference type="InterPro" id="IPR010376">
    <property type="entry name" value="GBBH-like_N"/>
</dbReference>
<evidence type="ECO:0000313" key="5">
    <source>
        <dbReference type="Proteomes" id="UP000233769"/>
    </source>
</evidence>
<dbReference type="InterPro" id="IPR038492">
    <property type="entry name" value="GBBH-like_N_sf"/>
</dbReference>
<dbReference type="PANTHER" id="PTHR35303">
    <property type="entry name" value="OS02G0197800 PROTEIN"/>
    <property type="match status" value="1"/>
</dbReference>
<dbReference type="Pfam" id="PF06155">
    <property type="entry name" value="GBBH-like_N"/>
    <property type="match status" value="1"/>
</dbReference>
<keyword evidence="2" id="KW-0408">Iron</keyword>
<dbReference type="GO" id="GO:0046872">
    <property type="term" value="F:metal ion binding"/>
    <property type="evidence" value="ECO:0007669"/>
    <property type="project" value="UniProtKB-KW"/>
</dbReference>
<organism evidence="4 5">
    <name type="scientific">Methylorubrum extorquens</name>
    <name type="common">Methylobacterium dichloromethanicum</name>
    <name type="synonym">Methylobacterium extorquens</name>
    <dbReference type="NCBI Taxonomy" id="408"/>
    <lineage>
        <taxon>Bacteria</taxon>
        <taxon>Pseudomonadati</taxon>
        <taxon>Pseudomonadota</taxon>
        <taxon>Alphaproteobacteria</taxon>
        <taxon>Hyphomicrobiales</taxon>
        <taxon>Methylobacteriaceae</taxon>
        <taxon>Methylorubrum</taxon>
    </lineage>
</organism>
<dbReference type="EMBL" id="LT962688">
    <property type="protein sequence ID" value="SOR28965.1"/>
    <property type="molecule type" value="Genomic_DNA"/>
</dbReference>
<sequence length="107" mass="11523">MAATPREIRLTEERRRLDVIWEDGTASRLTAATLRAHSRSAETVRAGIDGLPPALPHDIAITDVVPVGAYAVNLVFSDGHDRGIFPWSYLRALGDDTSPCAADRAAA</sequence>
<proteinExistence type="predicted"/>
<name>A0A2N9ANP9_METEX</name>
<evidence type="ECO:0000259" key="3">
    <source>
        <dbReference type="Pfam" id="PF06155"/>
    </source>
</evidence>
<gene>
    <name evidence="4" type="ORF">TK0001_2363</name>
</gene>
<reference evidence="5" key="1">
    <citation type="submission" date="2017-10" db="EMBL/GenBank/DDBJ databases">
        <authorList>
            <person name="Regsiter A."/>
            <person name="William W."/>
        </authorList>
    </citation>
    <scope>NUCLEOTIDE SEQUENCE [LARGE SCALE GENOMIC DNA]</scope>
</reference>